<feature type="transmembrane region" description="Helical" evidence="1">
    <location>
        <begin position="133"/>
        <end position="157"/>
    </location>
</feature>
<feature type="transmembrane region" description="Helical" evidence="1">
    <location>
        <begin position="63"/>
        <end position="90"/>
    </location>
</feature>
<keyword evidence="1" id="KW-0812">Transmembrane</keyword>
<feature type="transmembrane region" description="Helical" evidence="1">
    <location>
        <begin position="96"/>
        <end position="121"/>
    </location>
</feature>
<name>A0A518HXR3_9BACT</name>
<keyword evidence="3" id="KW-1185">Reference proteome</keyword>
<dbReference type="EMBL" id="CP037423">
    <property type="protein sequence ID" value="QDV45517.1"/>
    <property type="molecule type" value="Genomic_DNA"/>
</dbReference>
<feature type="transmembrane region" description="Helical" evidence="1">
    <location>
        <begin position="169"/>
        <end position="187"/>
    </location>
</feature>
<keyword evidence="1" id="KW-1133">Transmembrane helix</keyword>
<sequence length="198" mass="21002">MTRYRQTRDARTIERAKGVFFHGVPNSTIHTDTVGPYSVDWPNSLTALRFPILNTSMVSSRPYLCCLVAIAIAWAIGMLACWAVVAGGLLTVHASLLVVIGLGSGGVAVAGGLPGVAAEMLPSRGESPARITFGFSAGVIIRLFGTVALLGLCSYHLPAAKKEIAGMILAWYVYLTSIDVVALAMLLPRRDRAATTRS</sequence>
<keyword evidence="1" id="KW-0472">Membrane</keyword>
<reference evidence="2 3" key="1">
    <citation type="submission" date="2019-03" db="EMBL/GenBank/DDBJ databases">
        <title>Deep-cultivation of Planctomycetes and their phenomic and genomic characterization uncovers novel biology.</title>
        <authorList>
            <person name="Wiegand S."/>
            <person name="Jogler M."/>
            <person name="Boedeker C."/>
            <person name="Pinto D."/>
            <person name="Vollmers J."/>
            <person name="Rivas-Marin E."/>
            <person name="Kohn T."/>
            <person name="Peeters S.H."/>
            <person name="Heuer A."/>
            <person name="Rast P."/>
            <person name="Oberbeckmann S."/>
            <person name="Bunk B."/>
            <person name="Jeske O."/>
            <person name="Meyerdierks A."/>
            <person name="Storesund J.E."/>
            <person name="Kallscheuer N."/>
            <person name="Luecker S."/>
            <person name="Lage O.M."/>
            <person name="Pohl T."/>
            <person name="Merkel B.J."/>
            <person name="Hornburger P."/>
            <person name="Mueller R.-W."/>
            <person name="Bruemmer F."/>
            <person name="Labrenz M."/>
            <person name="Spormann A.M."/>
            <person name="Op den Camp H."/>
            <person name="Overmann J."/>
            <person name="Amann R."/>
            <person name="Jetten M.S.M."/>
            <person name="Mascher T."/>
            <person name="Medema M.H."/>
            <person name="Devos D.P."/>
            <person name="Kaster A.-K."/>
            <person name="Ovreas L."/>
            <person name="Rohde M."/>
            <person name="Galperin M.Y."/>
            <person name="Jogler C."/>
        </authorList>
    </citation>
    <scope>NUCLEOTIDE SEQUENCE [LARGE SCALE GENOMIC DNA]</scope>
    <source>
        <strain evidence="2 3">Enr13</strain>
    </source>
</reference>
<proteinExistence type="predicted"/>
<protein>
    <submittedName>
        <fullName evidence="2">Uncharacterized protein</fullName>
    </submittedName>
</protein>
<evidence type="ECO:0000313" key="2">
    <source>
        <dbReference type="EMBL" id="QDV45517.1"/>
    </source>
</evidence>
<dbReference type="KEGG" id="snep:Enr13x_53960"/>
<accession>A0A518HXR3</accession>
<evidence type="ECO:0000313" key="3">
    <source>
        <dbReference type="Proteomes" id="UP000319004"/>
    </source>
</evidence>
<organism evidence="2 3">
    <name type="scientific">Stieleria neptunia</name>
    <dbReference type="NCBI Taxonomy" id="2527979"/>
    <lineage>
        <taxon>Bacteria</taxon>
        <taxon>Pseudomonadati</taxon>
        <taxon>Planctomycetota</taxon>
        <taxon>Planctomycetia</taxon>
        <taxon>Pirellulales</taxon>
        <taxon>Pirellulaceae</taxon>
        <taxon>Stieleria</taxon>
    </lineage>
</organism>
<gene>
    <name evidence="2" type="ORF">Enr13x_53960</name>
</gene>
<dbReference type="AlphaFoldDB" id="A0A518HXR3"/>
<dbReference type="Proteomes" id="UP000319004">
    <property type="component" value="Chromosome"/>
</dbReference>
<evidence type="ECO:0000256" key="1">
    <source>
        <dbReference type="SAM" id="Phobius"/>
    </source>
</evidence>